<sequence length="133" mass="15265">MNHPLPAREFLSLSYRADVCFIVNRILRPLTVIEIQEAYTLMLDAASHYGCQHWLVDLRRYTTYRPQLMSSFFPQPGDQPGSLTYLAYLVAPALLHEMEGNGDVPSPDSYEGRAYRAHIFVDELAAYDWLSHT</sequence>
<dbReference type="AlphaFoldDB" id="A0A4Z0PP98"/>
<comment type="caution">
    <text evidence="1">The sequence shown here is derived from an EMBL/GenBank/DDBJ whole genome shotgun (WGS) entry which is preliminary data.</text>
</comment>
<proteinExistence type="predicted"/>
<evidence type="ECO:0000313" key="1">
    <source>
        <dbReference type="EMBL" id="TGE18358.1"/>
    </source>
</evidence>
<evidence type="ECO:0008006" key="3">
    <source>
        <dbReference type="Google" id="ProtNLM"/>
    </source>
</evidence>
<accession>A0A4Z0PP98</accession>
<organism evidence="1 2">
    <name type="scientific">Hymenobacter elongatus</name>
    <dbReference type="NCBI Taxonomy" id="877208"/>
    <lineage>
        <taxon>Bacteria</taxon>
        <taxon>Pseudomonadati</taxon>
        <taxon>Bacteroidota</taxon>
        <taxon>Cytophagia</taxon>
        <taxon>Cytophagales</taxon>
        <taxon>Hymenobacteraceae</taxon>
        <taxon>Hymenobacter</taxon>
    </lineage>
</organism>
<dbReference type="EMBL" id="SRLD01000007">
    <property type="protein sequence ID" value="TGE18358.1"/>
    <property type="molecule type" value="Genomic_DNA"/>
</dbReference>
<dbReference type="OrthoDB" id="881867at2"/>
<reference evidence="1 2" key="1">
    <citation type="submission" date="2019-04" db="EMBL/GenBank/DDBJ databases">
        <authorList>
            <person name="Feng G."/>
            <person name="Zhang J."/>
            <person name="Zhu H."/>
        </authorList>
    </citation>
    <scope>NUCLEOTIDE SEQUENCE [LARGE SCALE GENOMIC DNA]</scope>
    <source>
        <strain evidence="1 2">JCM 17223</strain>
    </source>
</reference>
<keyword evidence="2" id="KW-1185">Reference proteome</keyword>
<name>A0A4Z0PP98_9BACT</name>
<evidence type="ECO:0000313" key="2">
    <source>
        <dbReference type="Proteomes" id="UP000297739"/>
    </source>
</evidence>
<dbReference type="Proteomes" id="UP000297739">
    <property type="component" value="Unassembled WGS sequence"/>
</dbReference>
<dbReference type="RefSeq" id="WP_135496720.1">
    <property type="nucleotide sequence ID" value="NZ_SRLD01000007.1"/>
</dbReference>
<gene>
    <name evidence="1" type="ORF">E5J99_05510</name>
</gene>
<protein>
    <recommendedName>
        <fullName evidence="3">STAS/SEC14 domain-containing protein</fullName>
    </recommendedName>
</protein>